<name>A0A7V3N441_UNCC3</name>
<accession>A0A7V3N441</accession>
<comment type="caution">
    <text evidence="1">The sequence shown here is derived from an EMBL/GenBank/DDBJ whole genome shotgun (WGS) entry which is preliminary data.</text>
</comment>
<evidence type="ECO:0008006" key="2">
    <source>
        <dbReference type="Google" id="ProtNLM"/>
    </source>
</evidence>
<dbReference type="InterPro" id="IPR036583">
    <property type="entry name" value="23S_rRNA_IVS_sf"/>
</dbReference>
<dbReference type="AlphaFoldDB" id="A0A7V3N441"/>
<evidence type="ECO:0000313" key="1">
    <source>
        <dbReference type="EMBL" id="HFZ08564.1"/>
    </source>
</evidence>
<organism evidence="1">
    <name type="scientific">candidate division CPR3 bacterium</name>
    <dbReference type="NCBI Taxonomy" id="2268181"/>
    <lineage>
        <taxon>Bacteria</taxon>
        <taxon>Bacteria division CPR3</taxon>
    </lineage>
</organism>
<dbReference type="EMBL" id="DTGG01000015">
    <property type="protein sequence ID" value="HFZ08564.1"/>
    <property type="molecule type" value="Genomic_DNA"/>
</dbReference>
<reference evidence="1" key="1">
    <citation type="journal article" date="2020" name="mSystems">
        <title>Genome- and Community-Level Interaction Insights into Carbon Utilization and Element Cycling Functions of Hydrothermarchaeota in Hydrothermal Sediment.</title>
        <authorList>
            <person name="Zhou Z."/>
            <person name="Liu Y."/>
            <person name="Xu W."/>
            <person name="Pan J."/>
            <person name="Luo Z.H."/>
            <person name="Li M."/>
        </authorList>
    </citation>
    <scope>NUCLEOTIDE SEQUENCE [LARGE SCALE GENOMIC DNA]</scope>
    <source>
        <strain evidence="1">SpSt-757</strain>
    </source>
</reference>
<proteinExistence type="predicted"/>
<protein>
    <recommendedName>
        <fullName evidence="2">Four helix bundle protein</fullName>
    </recommendedName>
</protein>
<dbReference type="Gene3D" id="1.20.1440.60">
    <property type="entry name" value="23S rRNA-intervening sequence"/>
    <property type="match status" value="1"/>
</dbReference>
<gene>
    <name evidence="1" type="ORF">ENV41_00320</name>
</gene>
<sequence length="50" mass="6040">MKFKHENLEVYQLAMELVQIVYKLLKKFPKKKMYKLIALDKSLKARTNVQ</sequence>
<dbReference type="SUPFAM" id="SSF158446">
    <property type="entry name" value="IVS-encoded protein-like"/>
    <property type="match status" value="1"/>
</dbReference>